<keyword evidence="7 8" id="KW-0472">Membrane</keyword>
<evidence type="ECO:0000256" key="8">
    <source>
        <dbReference type="SAM" id="Phobius"/>
    </source>
</evidence>
<dbReference type="RefSeq" id="WP_166846056.1">
    <property type="nucleotide sequence ID" value="NZ_JAAONY010000002.1"/>
</dbReference>
<comment type="similarity">
    <text evidence="2">Belongs to the GSP F family.</text>
</comment>
<accession>A0A7X0JU76</accession>
<feature type="transmembrane region" description="Helical" evidence="8">
    <location>
        <begin position="214"/>
        <end position="240"/>
    </location>
</feature>
<keyword evidence="5 8" id="KW-0812">Transmembrane</keyword>
<dbReference type="InterPro" id="IPR003004">
    <property type="entry name" value="GspF/PilC"/>
</dbReference>
<dbReference type="AlphaFoldDB" id="A0A7X0JU76"/>
<evidence type="ECO:0000256" key="6">
    <source>
        <dbReference type="ARBA" id="ARBA00022989"/>
    </source>
</evidence>
<dbReference type="InterPro" id="IPR042094">
    <property type="entry name" value="T2SS_GspF_sf"/>
</dbReference>
<organism evidence="10 11">
    <name type="scientific">Pseudoteredinibacter isoporae</name>
    <dbReference type="NCBI Taxonomy" id="570281"/>
    <lineage>
        <taxon>Bacteria</taxon>
        <taxon>Pseudomonadati</taxon>
        <taxon>Pseudomonadota</taxon>
        <taxon>Gammaproteobacteria</taxon>
        <taxon>Cellvibrionales</taxon>
        <taxon>Cellvibrionaceae</taxon>
        <taxon>Pseudoteredinibacter</taxon>
    </lineage>
</organism>
<feature type="transmembrane region" description="Helical" evidence="8">
    <location>
        <begin position="378"/>
        <end position="399"/>
    </location>
</feature>
<evidence type="ECO:0000256" key="4">
    <source>
        <dbReference type="ARBA" id="ARBA00022519"/>
    </source>
</evidence>
<evidence type="ECO:0000256" key="7">
    <source>
        <dbReference type="ARBA" id="ARBA00023136"/>
    </source>
</evidence>
<feature type="domain" description="Type II secretion system protein GspF" evidence="9">
    <location>
        <begin position="72"/>
        <end position="195"/>
    </location>
</feature>
<evidence type="ECO:0000256" key="2">
    <source>
        <dbReference type="ARBA" id="ARBA00005745"/>
    </source>
</evidence>
<dbReference type="GO" id="GO:0005886">
    <property type="term" value="C:plasma membrane"/>
    <property type="evidence" value="ECO:0007669"/>
    <property type="project" value="UniProtKB-SubCell"/>
</dbReference>
<dbReference type="FunFam" id="1.20.81.30:FF:000001">
    <property type="entry name" value="Type II secretion system protein F"/>
    <property type="match status" value="2"/>
</dbReference>
<feature type="transmembrane region" description="Helical" evidence="8">
    <location>
        <begin position="174"/>
        <end position="194"/>
    </location>
</feature>
<reference evidence="10 11" key="1">
    <citation type="submission" date="2020-08" db="EMBL/GenBank/DDBJ databases">
        <title>Genomic Encyclopedia of Type Strains, Phase IV (KMG-IV): sequencing the most valuable type-strain genomes for metagenomic binning, comparative biology and taxonomic classification.</title>
        <authorList>
            <person name="Goeker M."/>
        </authorList>
    </citation>
    <scope>NUCLEOTIDE SEQUENCE [LARGE SCALE GENOMIC DNA]</scope>
    <source>
        <strain evidence="10 11">DSM 22368</strain>
    </source>
</reference>
<dbReference type="PRINTS" id="PR00812">
    <property type="entry name" value="BCTERIALGSPF"/>
</dbReference>
<evidence type="ECO:0000256" key="1">
    <source>
        <dbReference type="ARBA" id="ARBA00004429"/>
    </source>
</evidence>
<evidence type="ECO:0000259" key="9">
    <source>
        <dbReference type="Pfam" id="PF00482"/>
    </source>
</evidence>
<dbReference type="Proteomes" id="UP000528457">
    <property type="component" value="Unassembled WGS sequence"/>
</dbReference>
<feature type="domain" description="Type II secretion system protein GspF" evidence="9">
    <location>
        <begin position="276"/>
        <end position="397"/>
    </location>
</feature>
<sequence>MASFSYIGRSSDGQKLTGSYEAANAESVASRLAERGIIPLEIHPEEEKQSFVDSLNEALGLERVEKQEIIMFARQMYTISRSGIPLIKAIRGLASTTKQRSLEKVLLSIVEQLESGSSLANALRRHPTVFDNMFVSMVDAGENSGQLEQTFKQIAEYIQQDIDNRKRVSAALRYPSFVVIALSIAIAVVNIKVIPAFAEMYQKFNAQLPWSTKLLIGMSDIFVHYWPHILAVIAGLVLVLRQHLKTDIGKRQWGRLKLRLPIIGSIIQQASMARYARGLALMLRSGVPINQSLGLVAAAMDNLHLSEQVLQIRRSVERGDSLLQAHGGVGIFTPLVLQMIAVGEESGRVEELLDEVALFYEEEVDYDLKRLSAKIEPIMIVVMAAFVMVLALGIFLPMWDMLSIQTR</sequence>
<evidence type="ECO:0000313" key="11">
    <source>
        <dbReference type="Proteomes" id="UP000528457"/>
    </source>
</evidence>
<dbReference type="InParanoid" id="A0A7X0JU76"/>
<name>A0A7X0JU76_9GAMM</name>
<comment type="caution">
    <text evidence="10">The sequence shown here is derived from an EMBL/GenBank/DDBJ whole genome shotgun (WGS) entry which is preliminary data.</text>
</comment>
<proteinExistence type="inferred from homology"/>
<dbReference type="Gene3D" id="1.20.81.30">
    <property type="entry name" value="Type II secretion system (T2SS), domain F"/>
    <property type="match status" value="2"/>
</dbReference>
<comment type="subcellular location">
    <subcellularLocation>
        <location evidence="1">Cell inner membrane</location>
        <topology evidence="1">Multi-pass membrane protein</topology>
    </subcellularLocation>
</comment>
<protein>
    <submittedName>
        <fullName evidence="10">MSHA biogenesis protein MshG</fullName>
    </submittedName>
</protein>
<keyword evidence="6 8" id="KW-1133">Transmembrane helix</keyword>
<dbReference type="EMBL" id="JACHHT010000002">
    <property type="protein sequence ID" value="MBB6522357.1"/>
    <property type="molecule type" value="Genomic_DNA"/>
</dbReference>
<dbReference type="InterPro" id="IPR018076">
    <property type="entry name" value="T2SS_GspF_dom"/>
</dbReference>
<keyword evidence="11" id="KW-1185">Reference proteome</keyword>
<keyword evidence="4" id="KW-0997">Cell inner membrane</keyword>
<dbReference type="PANTHER" id="PTHR30012">
    <property type="entry name" value="GENERAL SECRETION PATHWAY PROTEIN"/>
    <property type="match status" value="1"/>
</dbReference>
<evidence type="ECO:0000256" key="3">
    <source>
        <dbReference type="ARBA" id="ARBA00022475"/>
    </source>
</evidence>
<gene>
    <name evidence="10" type="ORF">HNR48_002642</name>
</gene>
<evidence type="ECO:0000313" key="10">
    <source>
        <dbReference type="EMBL" id="MBB6522357.1"/>
    </source>
</evidence>
<dbReference type="Pfam" id="PF00482">
    <property type="entry name" value="T2SSF"/>
    <property type="match status" value="2"/>
</dbReference>
<keyword evidence="3" id="KW-1003">Cell membrane</keyword>
<dbReference type="PANTHER" id="PTHR30012:SF4">
    <property type="entry name" value="MSHA BIOGENESIS PROTEIN MSHG"/>
    <property type="match status" value="1"/>
</dbReference>
<evidence type="ECO:0000256" key="5">
    <source>
        <dbReference type="ARBA" id="ARBA00022692"/>
    </source>
</evidence>
<dbReference type="GO" id="GO:0015628">
    <property type="term" value="P:protein secretion by the type II secretion system"/>
    <property type="evidence" value="ECO:0007669"/>
    <property type="project" value="TreeGrafter"/>
</dbReference>